<evidence type="ECO:0000313" key="3">
    <source>
        <dbReference type="EMBL" id="WKN35564.1"/>
    </source>
</evidence>
<name>A0AA49GQT8_9BACT</name>
<dbReference type="InterPro" id="IPR006684">
    <property type="entry name" value="YbgC/YbaW"/>
</dbReference>
<organism evidence="3">
    <name type="scientific">Roseihalotalea indica</name>
    <dbReference type="NCBI Taxonomy" id="2867963"/>
    <lineage>
        <taxon>Bacteria</taxon>
        <taxon>Pseudomonadati</taxon>
        <taxon>Bacteroidota</taxon>
        <taxon>Cytophagia</taxon>
        <taxon>Cytophagales</taxon>
        <taxon>Catalimonadaceae</taxon>
        <taxon>Roseihalotalea</taxon>
    </lineage>
</organism>
<comment type="similarity">
    <text evidence="1">Belongs to the 4-hydroxybenzoyl-CoA thioesterase family.</text>
</comment>
<keyword evidence="2" id="KW-0378">Hydrolase</keyword>
<evidence type="ECO:0000256" key="1">
    <source>
        <dbReference type="ARBA" id="ARBA00005953"/>
    </source>
</evidence>
<reference evidence="3" key="2">
    <citation type="journal article" date="2024" name="Antonie Van Leeuwenhoek">
        <title>Roseihalotalea indica gen. nov., sp. nov., a halophilic Bacteroidetes from mesopelagic Southwest Indian Ocean with higher carbohydrate metabolic potential.</title>
        <authorList>
            <person name="Chen B."/>
            <person name="Zhang M."/>
            <person name="Lin D."/>
            <person name="Ye J."/>
            <person name="Tang K."/>
        </authorList>
    </citation>
    <scope>NUCLEOTIDE SEQUENCE</scope>
    <source>
        <strain evidence="3">TK19036</strain>
    </source>
</reference>
<protein>
    <submittedName>
        <fullName evidence="3">Thioesterase family protein</fullName>
    </submittedName>
</protein>
<gene>
    <name evidence="3" type="ORF">K4G66_24635</name>
</gene>
<evidence type="ECO:0000256" key="2">
    <source>
        <dbReference type="ARBA" id="ARBA00022801"/>
    </source>
</evidence>
<dbReference type="CDD" id="cd00586">
    <property type="entry name" value="4HBT"/>
    <property type="match status" value="1"/>
</dbReference>
<dbReference type="Pfam" id="PF13279">
    <property type="entry name" value="4HBT_2"/>
    <property type="match status" value="1"/>
</dbReference>
<dbReference type="PIRSF" id="PIRSF003230">
    <property type="entry name" value="YbgC"/>
    <property type="match status" value="1"/>
</dbReference>
<dbReference type="Gene3D" id="3.10.129.10">
    <property type="entry name" value="Hotdog Thioesterase"/>
    <property type="match status" value="1"/>
</dbReference>
<sequence>MYQHTIQVRVRYGETDQMGYVYYGNYASYYEVARVEALRNLGMSYRALEEAGIMMPVLENHSYYHQPVRYDDVMDIQVTLPEMPSVRITFEYSFRTSDSQLVHSGTTVLAFIRADTKRPCRPPKAMIDLLKDYFPEKRPD</sequence>
<dbReference type="GO" id="GO:0047617">
    <property type="term" value="F:fatty acyl-CoA hydrolase activity"/>
    <property type="evidence" value="ECO:0007669"/>
    <property type="project" value="TreeGrafter"/>
</dbReference>
<dbReference type="SUPFAM" id="SSF54637">
    <property type="entry name" value="Thioesterase/thiol ester dehydrase-isomerase"/>
    <property type="match status" value="1"/>
</dbReference>
<dbReference type="PANTHER" id="PTHR31793">
    <property type="entry name" value="4-HYDROXYBENZOYL-COA THIOESTERASE FAMILY MEMBER"/>
    <property type="match status" value="1"/>
</dbReference>
<dbReference type="InterPro" id="IPR029069">
    <property type="entry name" value="HotDog_dom_sf"/>
</dbReference>
<dbReference type="InterPro" id="IPR050563">
    <property type="entry name" value="4-hydroxybenzoyl-CoA_TE"/>
</dbReference>
<dbReference type="PANTHER" id="PTHR31793:SF27">
    <property type="entry name" value="NOVEL THIOESTERASE SUPERFAMILY DOMAIN AND SAPOSIN A-TYPE DOMAIN CONTAINING PROTEIN (0610012H03RIK)"/>
    <property type="match status" value="1"/>
</dbReference>
<dbReference type="AlphaFoldDB" id="A0AA49GQT8"/>
<dbReference type="EMBL" id="CP120682">
    <property type="protein sequence ID" value="WKN35564.1"/>
    <property type="molecule type" value="Genomic_DNA"/>
</dbReference>
<dbReference type="NCBIfam" id="TIGR00051">
    <property type="entry name" value="YbgC/FadM family acyl-CoA thioesterase"/>
    <property type="match status" value="1"/>
</dbReference>
<accession>A0AA49GQT8</accession>
<reference evidence="3" key="1">
    <citation type="journal article" date="2023" name="Comput. Struct. Biotechnol. J.">
        <title>Discovery of a novel marine Bacteroidetes with a rich repertoire of carbohydrate-active enzymes.</title>
        <authorList>
            <person name="Chen B."/>
            <person name="Liu G."/>
            <person name="Chen Q."/>
            <person name="Wang H."/>
            <person name="Liu L."/>
            <person name="Tang K."/>
        </authorList>
    </citation>
    <scope>NUCLEOTIDE SEQUENCE</scope>
    <source>
        <strain evidence="3">TK19036</strain>
    </source>
</reference>
<proteinExistence type="inferred from homology"/>